<dbReference type="AlphaFoldDB" id="A0A7X2J1F7"/>
<dbReference type="PANTHER" id="PTHR41263:SF1">
    <property type="entry name" value="ASPARTYL-PHOSPHATE PHOSPHATASE YISI"/>
    <property type="match status" value="1"/>
</dbReference>
<evidence type="ECO:0000313" key="2">
    <source>
        <dbReference type="Proteomes" id="UP000448867"/>
    </source>
</evidence>
<dbReference type="RefSeq" id="WP_154308978.1">
    <property type="nucleotide sequence ID" value="NZ_WKKI01000037.1"/>
</dbReference>
<dbReference type="InterPro" id="IPR053028">
    <property type="entry name" value="Spo0E-like_phosphatase"/>
</dbReference>
<dbReference type="Proteomes" id="UP000448867">
    <property type="component" value="Unassembled WGS sequence"/>
</dbReference>
<name>A0A7X2J1F7_9BACI</name>
<dbReference type="InterPro" id="IPR037208">
    <property type="entry name" value="Spo0E-like_sf"/>
</dbReference>
<dbReference type="SUPFAM" id="SSF140500">
    <property type="entry name" value="BAS1536-like"/>
    <property type="match status" value="1"/>
</dbReference>
<dbReference type="OrthoDB" id="2973153at2"/>
<dbReference type="EMBL" id="WKKI01000037">
    <property type="protein sequence ID" value="MRX73514.1"/>
    <property type="molecule type" value="Genomic_DNA"/>
</dbReference>
<keyword evidence="2" id="KW-1185">Reference proteome</keyword>
<dbReference type="InterPro" id="IPR018540">
    <property type="entry name" value="Spo0E-like"/>
</dbReference>
<sequence>MARKDIEIQRKNMIDTARKYGMNATETIRCSQELDHLLNQELKMNTAPSQDDTLQTN</sequence>
<proteinExistence type="predicted"/>
<dbReference type="GO" id="GO:0043937">
    <property type="term" value="P:regulation of sporulation"/>
    <property type="evidence" value="ECO:0007669"/>
    <property type="project" value="InterPro"/>
</dbReference>
<dbReference type="Pfam" id="PF09388">
    <property type="entry name" value="SpoOE-like"/>
    <property type="match status" value="1"/>
</dbReference>
<protein>
    <submittedName>
        <fullName evidence="1">Spo0E family sporulation regulatory protein-aspartic acid phosphatase</fullName>
    </submittedName>
</protein>
<organism evidence="1 2">
    <name type="scientific">Metabacillus lacus</name>
    <dbReference type="NCBI Taxonomy" id="1983721"/>
    <lineage>
        <taxon>Bacteria</taxon>
        <taxon>Bacillati</taxon>
        <taxon>Bacillota</taxon>
        <taxon>Bacilli</taxon>
        <taxon>Bacillales</taxon>
        <taxon>Bacillaceae</taxon>
        <taxon>Metabacillus</taxon>
    </lineage>
</organism>
<evidence type="ECO:0000313" key="1">
    <source>
        <dbReference type="EMBL" id="MRX73514.1"/>
    </source>
</evidence>
<comment type="caution">
    <text evidence="1">The sequence shown here is derived from an EMBL/GenBank/DDBJ whole genome shotgun (WGS) entry which is preliminary data.</text>
</comment>
<dbReference type="InterPro" id="IPR036638">
    <property type="entry name" value="HLH_DNA-bd_sf"/>
</dbReference>
<dbReference type="PANTHER" id="PTHR41263">
    <property type="entry name" value="ASPARTYL-PHOSPHATE PHOSPHATASE YISI"/>
    <property type="match status" value="1"/>
</dbReference>
<dbReference type="GO" id="GO:0046983">
    <property type="term" value="F:protein dimerization activity"/>
    <property type="evidence" value="ECO:0007669"/>
    <property type="project" value="InterPro"/>
</dbReference>
<accession>A0A7X2J1F7</accession>
<reference evidence="1 2" key="1">
    <citation type="submission" date="2019-11" db="EMBL/GenBank/DDBJ databases">
        <title>Bacillus lacus genome.</title>
        <authorList>
            <person name="Allen C.J."/>
            <person name="Newman J.D."/>
        </authorList>
    </citation>
    <scope>NUCLEOTIDE SEQUENCE [LARGE SCALE GENOMIC DNA]</scope>
    <source>
        <strain evidence="1 2">KCTC 33946</strain>
    </source>
</reference>
<gene>
    <name evidence="1" type="ORF">GJU40_15325</name>
</gene>
<dbReference type="Gene3D" id="4.10.280.10">
    <property type="entry name" value="Helix-loop-helix DNA-binding domain"/>
    <property type="match status" value="1"/>
</dbReference>